<proteinExistence type="inferred from homology"/>
<dbReference type="CDD" id="cd03034">
    <property type="entry name" value="ArsC_ArsC"/>
    <property type="match status" value="1"/>
</dbReference>
<keyword evidence="6" id="KW-1185">Reference proteome</keyword>
<evidence type="ECO:0000256" key="4">
    <source>
        <dbReference type="RuleBase" id="RU362029"/>
    </source>
</evidence>
<comment type="catalytic activity">
    <reaction evidence="4">
        <text>[glutaredoxin]-dithiol + arsenate + glutathione + H(+) = glutathionyl-S-S-[glutaredoxin] + arsenite + H2O</text>
        <dbReference type="Rhea" id="RHEA:22016"/>
        <dbReference type="Rhea" id="RHEA-COMP:10729"/>
        <dbReference type="Rhea" id="RHEA-COMP:17668"/>
        <dbReference type="ChEBI" id="CHEBI:15377"/>
        <dbReference type="ChEBI" id="CHEBI:15378"/>
        <dbReference type="ChEBI" id="CHEBI:29242"/>
        <dbReference type="ChEBI" id="CHEBI:29950"/>
        <dbReference type="ChEBI" id="CHEBI:48597"/>
        <dbReference type="ChEBI" id="CHEBI:57925"/>
        <dbReference type="ChEBI" id="CHEBI:146199"/>
        <dbReference type="EC" id="1.20.4.1"/>
    </reaction>
</comment>
<dbReference type="OrthoDB" id="9790554at2"/>
<evidence type="ECO:0000313" key="6">
    <source>
        <dbReference type="Proteomes" id="UP000199328"/>
    </source>
</evidence>
<dbReference type="InterPro" id="IPR006660">
    <property type="entry name" value="Arsenate_reductase-like"/>
</dbReference>
<dbReference type="PROSITE" id="PS51353">
    <property type="entry name" value="ARSC"/>
    <property type="match status" value="1"/>
</dbReference>
<dbReference type="InterPro" id="IPR006659">
    <property type="entry name" value="Arsenate_reductase"/>
</dbReference>
<dbReference type="PANTHER" id="PTHR30041">
    <property type="entry name" value="ARSENATE REDUCTASE"/>
    <property type="match status" value="1"/>
</dbReference>
<dbReference type="RefSeq" id="WP_092498961.1">
    <property type="nucleotide sequence ID" value="NZ_FNFV01000002.1"/>
</dbReference>
<sequence>MGEGEVIIWHNPRCSKSRAALKLLEERGIAPKIRLYLTDPPSVEELREVARMLGVGPRQMMRVKEPEYRAQGLAQADDEALFAAMAATPKLIERPIVIKGGRAAIGRPPEAVLDIL</sequence>
<dbReference type="STRING" id="990712.SAMN05216257_102293"/>
<dbReference type="InterPro" id="IPR036249">
    <property type="entry name" value="Thioredoxin-like_sf"/>
</dbReference>
<reference evidence="6" key="1">
    <citation type="submission" date="2016-10" db="EMBL/GenBank/DDBJ databases">
        <authorList>
            <person name="Varghese N."/>
            <person name="Submissions S."/>
        </authorList>
    </citation>
    <scope>NUCLEOTIDE SEQUENCE [LARGE SCALE GENOMIC DNA]</scope>
    <source>
        <strain evidence="6">CGMCC 1.10789</strain>
    </source>
</reference>
<evidence type="ECO:0000256" key="2">
    <source>
        <dbReference type="ARBA" id="ARBA00023002"/>
    </source>
</evidence>
<organism evidence="5 6">
    <name type="scientific">Meinhardsimonia xiamenensis</name>
    <dbReference type="NCBI Taxonomy" id="990712"/>
    <lineage>
        <taxon>Bacteria</taxon>
        <taxon>Pseudomonadati</taxon>
        <taxon>Pseudomonadota</taxon>
        <taxon>Alphaproteobacteria</taxon>
        <taxon>Rhodobacterales</taxon>
        <taxon>Paracoccaceae</taxon>
        <taxon>Meinhardsimonia</taxon>
    </lineage>
</organism>
<gene>
    <name evidence="5" type="ORF">SAMN05216257_102293</name>
</gene>
<evidence type="ECO:0000256" key="1">
    <source>
        <dbReference type="ARBA" id="ARBA00007198"/>
    </source>
</evidence>
<dbReference type="PANTHER" id="PTHR30041:SF4">
    <property type="entry name" value="ARSENATE REDUCTASE"/>
    <property type="match status" value="1"/>
</dbReference>
<dbReference type="SUPFAM" id="SSF52833">
    <property type="entry name" value="Thioredoxin-like"/>
    <property type="match status" value="1"/>
</dbReference>
<dbReference type="Gene3D" id="3.40.30.10">
    <property type="entry name" value="Glutaredoxin"/>
    <property type="match status" value="1"/>
</dbReference>
<dbReference type="Proteomes" id="UP000199328">
    <property type="component" value="Unassembled WGS sequence"/>
</dbReference>
<dbReference type="AlphaFoldDB" id="A0A1G9AX36"/>
<dbReference type="GO" id="GO:0008794">
    <property type="term" value="F:arsenate reductase (glutaredoxin) activity"/>
    <property type="evidence" value="ECO:0007669"/>
    <property type="project" value="UniProtKB-UniRule"/>
</dbReference>
<comment type="similarity">
    <text evidence="1 3 4">Belongs to the ArsC family.</text>
</comment>
<dbReference type="NCBIfam" id="TIGR00014">
    <property type="entry name" value="arsC"/>
    <property type="match status" value="1"/>
</dbReference>
<evidence type="ECO:0000256" key="3">
    <source>
        <dbReference type="PROSITE-ProRule" id="PRU01282"/>
    </source>
</evidence>
<dbReference type="Pfam" id="PF03960">
    <property type="entry name" value="ArsC"/>
    <property type="match status" value="1"/>
</dbReference>
<evidence type="ECO:0000313" key="5">
    <source>
        <dbReference type="EMBL" id="SDK31280.1"/>
    </source>
</evidence>
<accession>A0A1G9AX36</accession>
<keyword evidence="2 4" id="KW-0560">Oxidoreductase</keyword>
<name>A0A1G9AX36_9RHOB</name>
<protein>
    <recommendedName>
        <fullName evidence="4">Arsenate reductase</fullName>
        <ecNumber evidence="4">1.20.4.1</ecNumber>
    </recommendedName>
</protein>
<dbReference type="EC" id="1.20.4.1" evidence="4"/>
<dbReference type="EMBL" id="FNFV01000002">
    <property type="protein sequence ID" value="SDK31280.1"/>
    <property type="molecule type" value="Genomic_DNA"/>
</dbReference>